<dbReference type="InterPro" id="IPR007696">
    <property type="entry name" value="DNA_mismatch_repair_MutS_core"/>
</dbReference>
<organism evidence="7 8">
    <name type="scientific">Brassicogethes aeneus</name>
    <name type="common">Rape pollen beetle</name>
    <name type="synonym">Meligethes aeneus</name>
    <dbReference type="NCBI Taxonomy" id="1431903"/>
    <lineage>
        <taxon>Eukaryota</taxon>
        <taxon>Metazoa</taxon>
        <taxon>Ecdysozoa</taxon>
        <taxon>Arthropoda</taxon>
        <taxon>Hexapoda</taxon>
        <taxon>Insecta</taxon>
        <taxon>Pterygota</taxon>
        <taxon>Neoptera</taxon>
        <taxon>Endopterygota</taxon>
        <taxon>Coleoptera</taxon>
        <taxon>Polyphaga</taxon>
        <taxon>Cucujiformia</taxon>
        <taxon>Nitidulidae</taxon>
        <taxon>Meligethinae</taxon>
        <taxon>Brassicogethes</taxon>
    </lineage>
</organism>
<dbReference type="GO" id="GO:0030983">
    <property type="term" value="F:mismatched DNA binding"/>
    <property type="evidence" value="ECO:0007669"/>
    <property type="project" value="InterPro"/>
</dbReference>
<feature type="region of interest" description="Disordered" evidence="5">
    <location>
        <begin position="1"/>
        <end position="20"/>
    </location>
</feature>
<dbReference type="Pfam" id="PF00488">
    <property type="entry name" value="MutS_V"/>
    <property type="match status" value="1"/>
</dbReference>
<gene>
    <name evidence="7" type="ORF">MELIAE_LOCUS6982</name>
</gene>
<dbReference type="Gene3D" id="1.10.1420.10">
    <property type="match status" value="1"/>
</dbReference>
<dbReference type="GO" id="GO:0005524">
    <property type="term" value="F:ATP binding"/>
    <property type="evidence" value="ECO:0007669"/>
    <property type="project" value="UniProtKB-KW"/>
</dbReference>
<dbReference type="GO" id="GO:0005634">
    <property type="term" value="C:nucleus"/>
    <property type="evidence" value="ECO:0007669"/>
    <property type="project" value="TreeGrafter"/>
</dbReference>
<keyword evidence="2" id="KW-0547">Nucleotide-binding</keyword>
<accession>A0A9P0B508</accession>
<evidence type="ECO:0000256" key="5">
    <source>
        <dbReference type="SAM" id="MobiDB-lite"/>
    </source>
</evidence>
<name>A0A9P0B508_BRAAE</name>
<dbReference type="GO" id="GO:0006298">
    <property type="term" value="P:mismatch repair"/>
    <property type="evidence" value="ECO:0007669"/>
    <property type="project" value="InterPro"/>
</dbReference>
<dbReference type="GO" id="GO:0140664">
    <property type="term" value="F:ATP-dependent DNA damage sensor activity"/>
    <property type="evidence" value="ECO:0007669"/>
    <property type="project" value="InterPro"/>
</dbReference>
<evidence type="ECO:0000313" key="7">
    <source>
        <dbReference type="EMBL" id="CAH0555687.1"/>
    </source>
</evidence>
<dbReference type="Gene3D" id="3.40.50.300">
    <property type="entry name" value="P-loop containing nucleotide triphosphate hydrolases"/>
    <property type="match status" value="1"/>
</dbReference>
<dbReference type="GO" id="GO:0051026">
    <property type="term" value="P:chiasma assembly"/>
    <property type="evidence" value="ECO:0007669"/>
    <property type="project" value="TreeGrafter"/>
</dbReference>
<dbReference type="SMART" id="SM00533">
    <property type="entry name" value="MUTSd"/>
    <property type="match status" value="1"/>
</dbReference>
<reference evidence="7" key="1">
    <citation type="submission" date="2021-12" db="EMBL/GenBank/DDBJ databases">
        <authorList>
            <person name="King R."/>
        </authorList>
    </citation>
    <scope>NUCLEOTIDE SEQUENCE</scope>
</reference>
<dbReference type="InterPro" id="IPR036187">
    <property type="entry name" value="DNA_mismatch_repair_MutS_sf"/>
</dbReference>
<comment type="similarity">
    <text evidence="1">Belongs to the DNA mismatch repair MutS family.</text>
</comment>
<dbReference type="PROSITE" id="PS00486">
    <property type="entry name" value="DNA_MISMATCH_REPAIR_2"/>
    <property type="match status" value="1"/>
</dbReference>
<sequence>MSATEETESSDAIYNVQRPNKQYVGNSTSENNFANSSVQEENASGEESNNILCIIGRNGRIGASFYNFQEKMLYFYEEIMDAGPQYLVTQALFREVTPKYVISFGTTGDEFVKTLIHIFSNEDDETTNGVKKIPQNFYLLPLKEYTYEICKIIVFNITLMSNIENSEIKRELNIQSLINVDSKLSVQSLGGLVKYLEKNWAYFDTNKDSMQFVHIQQKTMKDHVLIDLISFKALHIFQEKWHEAGFKRGTQSANREGLSIYKLFSVHCKSTMGQTFLRNILRNPIKNIDELNRRLDFIEFSLVLENREFIESLQDNIKHLCDINNILIKIQNGRANTNDWKVIYKTMYHTVFVNELCRPFLEKSKILAEFSNSVSPELMGLEQSILDALDFTNVHLGIPSIKFGLDETLDAKKLRQKDISKNINVAARIVVEELPDFITECSIVYLPEMGHHIAINEWEPDCIPEQLEEFGYQFVFKISDTIHYKNAMCKELDKYYGDINSEIIDHENRIIRRLSGFISKYQKAIRDPLRELALIDCLLAMAKMAIERNFIRPQLNTNHVNEIVEGRHPIMDMLITGFESNDFCSGGENSRVKIITGPNGSGKSIYLKQVGMILYLAHIGSYVPAKSANIGMLHSIHCRMQANESASVRLSAFMLDISQTTKALDNANCSSLVLMDEFGRGTSINEGLSILVGILKSFVEKKQNCPHVLVSTHFQQIIKHLPVSALVEHLKMEHTKANGALCFLYKTVEGVSNSFALDIAEEIIEDPDILTRARYFFNCLQNNEPIIPLTNPINSRFQHLTNIDIDIPEPDEEELDQQMQ</sequence>
<dbReference type="EMBL" id="OV121135">
    <property type="protein sequence ID" value="CAH0555687.1"/>
    <property type="molecule type" value="Genomic_DNA"/>
</dbReference>
<dbReference type="SMART" id="SM00534">
    <property type="entry name" value="MUTSac"/>
    <property type="match status" value="1"/>
</dbReference>
<feature type="domain" description="DNA mismatch repair proteins mutS family" evidence="6">
    <location>
        <begin position="671"/>
        <end position="687"/>
    </location>
</feature>
<proteinExistence type="inferred from homology"/>
<evidence type="ECO:0000259" key="6">
    <source>
        <dbReference type="PROSITE" id="PS00486"/>
    </source>
</evidence>
<dbReference type="InterPro" id="IPR045076">
    <property type="entry name" value="MutS"/>
</dbReference>
<evidence type="ECO:0000256" key="1">
    <source>
        <dbReference type="ARBA" id="ARBA00006271"/>
    </source>
</evidence>
<evidence type="ECO:0000256" key="3">
    <source>
        <dbReference type="ARBA" id="ARBA00022840"/>
    </source>
</evidence>
<protein>
    <recommendedName>
        <fullName evidence="6">DNA mismatch repair proteins mutS family domain-containing protein</fullName>
    </recommendedName>
</protein>
<dbReference type="SUPFAM" id="SSF52540">
    <property type="entry name" value="P-loop containing nucleoside triphosphate hydrolases"/>
    <property type="match status" value="1"/>
</dbReference>
<dbReference type="PANTHER" id="PTHR11361:SF20">
    <property type="entry name" value="MUTS PROTEIN HOMOLOG 5"/>
    <property type="match status" value="1"/>
</dbReference>
<dbReference type="InterPro" id="IPR000432">
    <property type="entry name" value="DNA_mismatch_repair_MutS_C"/>
</dbReference>
<evidence type="ECO:0000256" key="4">
    <source>
        <dbReference type="ARBA" id="ARBA00023125"/>
    </source>
</evidence>
<dbReference type="PANTHER" id="PTHR11361">
    <property type="entry name" value="DNA MISMATCH REPAIR PROTEIN MUTS FAMILY MEMBER"/>
    <property type="match status" value="1"/>
</dbReference>
<keyword evidence="4" id="KW-0238">DNA-binding</keyword>
<dbReference type="SUPFAM" id="SSF48334">
    <property type="entry name" value="DNA repair protein MutS, domain III"/>
    <property type="match status" value="1"/>
</dbReference>
<keyword evidence="3" id="KW-0067">ATP-binding</keyword>
<evidence type="ECO:0000313" key="8">
    <source>
        <dbReference type="Proteomes" id="UP001154078"/>
    </source>
</evidence>
<dbReference type="Pfam" id="PF05192">
    <property type="entry name" value="MutS_III"/>
    <property type="match status" value="1"/>
</dbReference>
<keyword evidence="8" id="KW-1185">Reference proteome</keyword>
<evidence type="ECO:0000256" key="2">
    <source>
        <dbReference type="ARBA" id="ARBA00022741"/>
    </source>
</evidence>
<dbReference type="OrthoDB" id="29596at2759"/>
<dbReference type="InterPro" id="IPR027417">
    <property type="entry name" value="P-loop_NTPase"/>
</dbReference>
<dbReference type="Proteomes" id="UP001154078">
    <property type="component" value="Chromosome 4"/>
</dbReference>
<dbReference type="AlphaFoldDB" id="A0A9P0B508"/>